<protein>
    <submittedName>
        <fullName evidence="2">Ankyrin repeat protein</fullName>
    </submittedName>
</protein>
<evidence type="ECO:0000256" key="1">
    <source>
        <dbReference type="SAM" id="MobiDB-lite"/>
    </source>
</evidence>
<evidence type="ECO:0000313" key="3">
    <source>
        <dbReference type="Proteomes" id="UP000018040"/>
    </source>
</evidence>
<gene>
    <name evidence="2" type="ORF">GSB_151500</name>
</gene>
<comment type="caution">
    <text evidence="2">The sequence shown here is derived from an EMBL/GenBank/DDBJ whole genome shotgun (WGS) entry which is preliminary data.</text>
</comment>
<reference evidence="3" key="1">
    <citation type="submission" date="2012-02" db="EMBL/GenBank/DDBJ databases">
        <title>Genome sequencing of Giardia lamblia Genotypes A2 and B isolates (DH and GS) and comparative analysis with the genomes of Genotypes A1 and E (WB and Pig).</title>
        <authorList>
            <person name="Adam R."/>
            <person name="Dahlstrom E."/>
            <person name="Martens C."/>
            <person name="Bruno D."/>
            <person name="Barbian K."/>
            <person name="Porcella S.F."/>
            <person name="Nash T."/>
        </authorList>
    </citation>
    <scope>NUCLEOTIDE SEQUENCE</scope>
    <source>
        <strain evidence="3">GS</strain>
    </source>
</reference>
<dbReference type="InterPro" id="IPR036770">
    <property type="entry name" value="Ankyrin_rpt-contain_sf"/>
</dbReference>
<evidence type="ECO:0000313" key="2">
    <source>
        <dbReference type="EMBL" id="ESU43473.1"/>
    </source>
</evidence>
<dbReference type="VEuPathDB" id="GiardiaDB:QR46_1679"/>
<sequence>MSPLGEKQTLPSKITPPLSKYILCMSRAWFAAAHSGDVCTLKSLMDTYVRSKDENGETALLIAIRSGHLNAVQLLAVHEVTTKSSAGISPLVASVHQRRMDMIHILIRNPQLLTVQDMDEAITVAHQEGAFEDILIHTRRIVAILNDASSLLSTRSPTAASLNSSKAGLDMQGPGGTMHTNINALFGTGLNTPQFDLGRPDNTKQSNTTKGGSSLRAVENMDVNSENDNRHLGVIPVVSLVSQGIEPPDVLNTSSLQEGQELEENFISEQPDDFVGSLKNSSNTVLNHQRDSKQSTPTNLSNIELIENSEDPQSSNDNDHSLTVLDMADDFQDPVQSSSICKQTPLPENNRLLSITPCARTARDSNARPAEAPVMSIRDFSPRFRKESDVPQSMTGHSSTKLKNMLHTPAPITTSTHPDSGDSIQCLQCAQYIEQISTMQALITNLESHISGLYGRIKEISTDRDKWKERTEQAAEEIQTKKQYIHALEERIAKIVTDSSRDAQKQCLDLDSDKNTALINNAAIGNLQGVYTYISQAGHVNAHGQTALMVAAKNNRPEIVAVLAPLEAKRFCCHGKTALMYASEVNSVECVNILLDFEKCMASPSIDLLESAHEYGEAASVSGRTALMIAAKADAIQAAKLLVGDEAGMQMSNGVTALMIAISKGHEQIAHMLLLKESGMETAEGDFALRRAVHKRMRGVISTLMYAEEHLMSSVGWTPMMVYTMLNDLDSVKQYVASDRGKRDINGCTALMISVRLRLTPITKFLAPKESGIIDLQGRTALIIAIQMENVSAIKVLSPFERGINSLSGLTPLDYIPQKSQNKKRIKEILTKAY</sequence>
<dbReference type="PANTHER" id="PTHR24120">
    <property type="entry name" value="GH07239P"/>
    <property type="match status" value="1"/>
</dbReference>
<reference evidence="2 3" key="2">
    <citation type="journal article" date="2013" name="Genome Biol. Evol.">
        <title>Genome sequencing of Giardia lamblia genotypes A2 and B isolates (DH and GS) and comparative analysis with the genomes of genotypes A1 and E (WB and Pig).</title>
        <authorList>
            <person name="Adam R.D."/>
            <person name="Dahlstrom E.W."/>
            <person name="Martens C.A."/>
            <person name="Bruno D.P."/>
            <person name="Barbian K.D."/>
            <person name="Ricklefs S.M."/>
            <person name="Hernandez M.M."/>
            <person name="Narla N.P."/>
            <person name="Patel R.B."/>
            <person name="Porcella S.F."/>
            <person name="Nash T.E."/>
        </authorList>
    </citation>
    <scope>NUCLEOTIDE SEQUENCE [LARGE SCALE GENOMIC DNA]</scope>
    <source>
        <strain evidence="2 3">GS</strain>
    </source>
</reference>
<dbReference type="VEuPathDB" id="GiardiaDB:DHA2_151454"/>
<dbReference type="VEuPathDB" id="GiardiaDB:QR46_1840"/>
<dbReference type="SUPFAM" id="SSF48403">
    <property type="entry name" value="Ankyrin repeat"/>
    <property type="match status" value="2"/>
</dbReference>
<name>V6TWZ3_GIAIN</name>
<feature type="region of interest" description="Disordered" evidence="1">
    <location>
        <begin position="157"/>
        <end position="214"/>
    </location>
</feature>
<dbReference type="SMART" id="SM00248">
    <property type="entry name" value="ANK"/>
    <property type="match status" value="9"/>
</dbReference>
<dbReference type="VEuPathDB" id="GiardiaDB:GL50803_0015456"/>
<dbReference type="Pfam" id="PF12796">
    <property type="entry name" value="Ank_2"/>
    <property type="match status" value="4"/>
</dbReference>
<dbReference type="VEuPathDB" id="GiardiaDB:GL50581_1408"/>
<dbReference type="Proteomes" id="UP000018040">
    <property type="component" value="Unassembled WGS sequence"/>
</dbReference>
<dbReference type="EMBL" id="AHHH01000047">
    <property type="protein sequence ID" value="ESU43473.1"/>
    <property type="molecule type" value="Genomic_DNA"/>
</dbReference>
<dbReference type="Gene3D" id="1.25.40.20">
    <property type="entry name" value="Ankyrin repeat-containing domain"/>
    <property type="match status" value="3"/>
</dbReference>
<feature type="compositionally biased region" description="Polar residues" evidence="1">
    <location>
        <begin position="178"/>
        <end position="194"/>
    </location>
</feature>
<accession>V6TWZ3</accession>
<dbReference type="OrthoDB" id="539213at2759"/>
<feature type="compositionally biased region" description="Polar residues" evidence="1">
    <location>
        <begin position="157"/>
        <end position="166"/>
    </location>
</feature>
<organism evidence="2 3">
    <name type="scientific">Giardia intestinalis</name>
    <name type="common">Giardia lamblia</name>
    <dbReference type="NCBI Taxonomy" id="5741"/>
    <lineage>
        <taxon>Eukaryota</taxon>
        <taxon>Metamonada</taxon>
        <taxon>Diplomonadida</taxon>
        <taxon>Hexamitidae</taxon>
        <taxon>Giardiinae</taxon>
        <taxon>Giardia</taxon>
    </lineage>
</organism>
<dbReference type="InterPro" id="IPR002110">
    <property type="entry name" value="Ankyrin_rpt"/>
</dbReference>
<proteinExistence type="predicted"/>
<dbReference type="PANTHER" id="PTHR24120:SF4">
    <property type="entry name" value="GH07239P"/>
    <property type="match status" value="1"/>
</dbReference>
<dbReference type="AlphaFoldDB" id="V6TWZ3"/>
<feature type="compositionally biased region" description="Polar residues" evidence="1">
    <location>
        <begin position="203"/>
        <end position="212"/>
    </location>
</feature>